<keyword evidence="4" id="KW-1185">Reference proteome</keyword>
<evidence type="ECO:0000256" key="1">
    <source>
        <dbReference type="SAM" id="MobiDB-lite"/>
    </source>
</evidence>
<dbReference type="AlphaFoldDB" id="A0A3P6SB57"/>
<protein>
    <submittedName>
        <fullName evidence="3">Uncharacterized protein</fullName>
    </submittedName>
</protein>
<reference evidence="3 4" key="1">
    <citation type="submission" date="2018-11" db="EMBL/GenBank/DDBJ databases">
        <authorList>
            <consortium name="Pathogen Informatics"/>
        </authorList>
    </citation>
    <scope>NUCLEOTIDE SEQUENCE [LARGE SCALE GENOMIC DNA]</scope>
</reference>
<feature type="transmembrane region" description="Helical" evidence="2">
    <location>
        <begin position="59"/>
        <end position="92"/>
    </location>
</feature>
<evidence type="ECO:0000256" key="2">
    <source>
        <dbReference type="SAM" id="Phobius"/>
    </source>
</evidence>
<keyword evidence="2" id="KW-0812">Transmembrane</keyword>
<name>A0A3P6SB57_CYLGO</name>
<keyword evidence="2" id="KW-0472">Membrane</keyword>
<evidence type="ECO:0000313" key="3">
    <source>
        <dbReference type="EMBL" id="VDK64960.1"/>
    </source>
</evidence>
<evidence type="ECO:0000313" key="4">
    <source>
        <dbReference type="Proteomes" id="UP000271889"/>
    </source>
</evidence>
<feature type="region of interest" description="Disordered" evidence="1">
    <location>
        <begin position="1"/>
        <end position="21"/>
    </location>
</feature>
<organism evidence="3 4">
    <name type="scientific">Cylicostephanus goldi</name>
    <name type="common">Nematode worm</name>
    <dbReference type="NCBI Taxonomy" id="71465"/>
    <lineage>
        <taxon>Eukaryota</taxon>
        <taxon>Metazoa</taxon>
        <taxon>Ecdysozoa</taxon>
        <taxon>Nematoda</taxon>
        <taxon>Chromadorea</taxon>
        <taxon>Rhabditida</taxon>
        <taxon>Rhabditina</taxon>
        <taxon>Rhabditomorpha</taxon>
        <taxon>Strongyloidea</taxon>
        <taxon>Strongylidae</taxon>
        <taxon>Cylicostephanus</taxon>
    </lineage>
</organism>
<gene>
    <name evidence="3" type="ORF">CGOC_LOCUS5954</name>
</gene>
<dbReference type="EMBL" id="UYRV01018652">
    <property type="protein sequence ID" value="VDK64960.1"/>
    <property type="molecule type" value="Genomic_DNA"/>
</dbReference>
<sequence length="345" mass="34970">MKKAGNLLFSSSSSSSDESSSLDTTNPPTAFSLSLLVVCSVLDKLVVSKVVVDSVVVDVIVNFFSSGVVIVGFFTSVVVCTSVVVTVVGTVVVTVEDIVVVTVEGASVDSVLNGRLSALVDVTGNEVDISVTLGVLSEVLLSTSVVASGEGVEGVNLVWVWDFSGAAASILFFTVTASTSTSPSILTGTSFVVVVLDGGAVTDVLVPFVLASSELAESTTSVTTTVGGTVADVDVFAVDETEDVSADVLVWSDSAAVAVGGSTVIFWSVIIVGSVVVEVLVEADAVTSSCFTTSVTVAPSLDSETPKVVNSCSVLVTDVVVVVVVDEDVPMVVVSVTSAEEDVDS</sequence>
<dbReference type="Proteomes" id="UP000271889">
    <property type="component" value="Unassembled WGS sequence"/>
</dbReference>
<proteinExistence type="predicted"/>
<feature type="compositionally biased region" description="Low complexity" evidence="1">
    <location>
        <begin position="10"/>
        <end position="21"/>
    </location>
</feature>
<accession>A0A3P6SB57</accession>
<keyword evidence="2" id="KW-1133">Transmembrane helix</keyword>